<feature type="domain" description="SF3 helicase" evidence="4">
    <location>
        <begin position="334"/>
        <end position="492"/>
    </location>
</feature>
<comment type="caution">
    <text evidence="5">The sequence shown here is derived from an EMBL/GenBank/DDBJ whole genome shotgun (WGS) entry which is preliminary data.</text>
</comment>
<feature type="compositionally biased region" description="Polar residues" evidence="3">
    <location>
        <begin position="209"/>
        <end position="222"/>
    </location>
</feature>
<accession>A0ABP1RH01</accession>
<dbReference type="InterPro" id="IPR027417">
    <property type="entry name" value="P-loop_NTPase"/>
</dbReference>
<dbReference type="Pfam" id="PF01057">
    <property type="entry name" value="Parvo_NS1"/>
    <property type="match status" value="1"/>
</dbReference>
<evidence type="ECO:0000313" key="5">
    <source>
        <dbReference type="EMBL" id="CAL8128056.1"/>
    </source>
</evidence>
<dbReference type="PROSITE" id="PS51206">
    <property type="entry name" value="SF3_HELICASE_1"/>
    <property type="match status" value="1"/>
</dbReference>
<dbReference type="InterPro" id="IPR014015">
    <property type="entry name" value="Helicase_SF3_DNA-vir"/>
</dbReference>
<keyword evidence="2" id="KW-0067">ATP-binding</keyword>
<dbReference type="EMBL" id="CAXLJM020000073">
    <property type="protein sequence ID" value="CAL8128056.1"/>
    <property type="molecule type" value="Genomic_DNA"/>
</dbReference>
<keyword evidence="1" id="KW-0547">Nucleotide-binding</keyword>
<name>A0ABP1RH01_9HEXA</name>
<evidence type="ECO:0000259" key="4">
    <source>
        <dbReference type="PROSITE" id="PS51206"/>
    </source>
</evidence>
<protein>
    <recommendedName>
        <fullName evidence="4">SF3 helicase domain-containing protein</fullName>
    </recommendedName>
</protein>
<dbReference type="SUPFAM" id="SSF52540">
    <property type="entry name" value="P-loop containing nucleoside triphosphate hydrolases"/>
    <property type="match status" value="1"/>
</dbReference>
<feature type="region of interest" description="Disordered" evidence="3">
    <location>
        <begin position="1"/>
        <end position="21"/>
    </location>
</feature>
<evidence type="ECO:0000256" key="3">
    <source>
        <dbReference type="SAM" id="MobiDB-lite"/>
    </source>
</evidence>
<dbReference type="Gene3D" id="3.40.50.300">
    <property type="entry name" value="P-loop containing nucleotide triphosphate hydrolases"/>
    <property type="match status" value="1"/>
</dbReference>
<evidence type="ECO:0000256" key="2">
    <source>
        <dbReference type="ARBA" id="ARBA00022840"/>
    </source>
</evidence>
<evidence type="ECO:0000256" key="1">
    <source>
        <dbReference type="ARBA" id="ARBA00022741"/>
    </source>
</evidence>
<organism evidence="5 6">
    <name type="scientific">Orchesella dallaii</name>
    <dbReference type="NCBI Taxonomy" id="48710"/>
    <lineage>
        <taxon>Eukaryota</taxon>
        <taxon>Metazoa</taxon>
        <taxon>Ecdysozoa</taxon>
        <taxon>Arthropoda</taxon>
        <taxon>Hexapoda</taxon>
        <taxon>Collembola</taxon>
        <taxon>Entomobryomorpha</taxon>
        <taxon>Entomobryoidea</taxon>
        <taxon>Orchesellidae</taxon>
        <taxon>Orchesellinae</taxon>
        <taxon>Orchesella</taxon>
    </lineage>
</organism>
<feature type="region of interest" description="Disordered" evidence="3">
    <location>
        <begin position="203"/>
        <end position="225"/>
    </location>
</feature>
<proteinExistence type="predicted"/>
<sequence length="500" mass="57503">MESGEGAGSGNSESHHSWNNFQLGNREPVPINIELLAERLESLFLGSHRVYYHDVAICANSQVSEELARQISVRNSEGRAGNFLFISQHDEHIHIIHSCAYSNRSCRCNYIWNGITVPYVLRRQSATRRHCRLFEYTDWYNVLLYTCSGGRNGIYYQVDCSNWRLCTGHGSVPAEEHSGEEPRHLVENEGLLSADPIFQRESDPLPRGANQTAHQCEPSSTKSEGDKIKAKIKSIKLQLLPVPLIDVVYCEEYLARPDVMYKRQRHVAVQDAADVVLAEINLMSIKDIYSLNINTPFRPRYHAIKVDRDDYYMSIEESLSAYKNLLLFQLGDYENVYHFCKQLFNVLNMSKPKRNTFIIVGEQCSGKNFFIDPITATIINVGYLGNPNKINNFAYQDCVNRRVIVWNELNYASEEVDTLKMILGGDVCPVRVKFRGDFVVHRTPVIILTNENLPLMNDPTFVNRIYVHTWRYCPQLVEYSKKCHPLTFFELCIKMGIMHV</sequence>
<gene>
    <name evidence="5" type="ORF">ODALV1_LOCUS22067</name>
</gene>
<dbReference type="Proteomes" id="UP001642540">
    <property type="component" value="Unassembled WGS sequence"/>
</dbReference>
<dbReference type="InterPro" id="IPR001257">
    <property type="entry name" value="Parvovirus_NS1_helicase"/>
</dbReference>
<keyword evidence="6" id="KW-1185">Reference proteome</keyword>
<evidence type="ECO:0000313" key="6">
    <source>
        <dbReference type="Proteomes" id="UP001642540"/>
    </source>
</evidence>
<reference evidence="5 6" key="1">
    <citation type="submission" date="2024-08" db="EMBL/GenBank/DDBJ databases">
        <authorList>
            <person name="Cucini C."/>
            <person name="Frati F."/>
        </authorList>
    </citation>
    <scope>NUCLEOTIDE SEQUENCE [LARGE SCALE GENOMIC DNA]</scope>
</reference>